<comment type="caution">
    <text evidence="1">The sequence shown here is derived from an EMBL/GenBank/DDBJ whole genome shotgun (WGS) entry which is preliminary data.</text>
</comment>
<protein>
    <submittedName>
        <fullName evidence="1">Uncharacterized protein</fullName>
    </submittedName>
</protein>
<proteinExistence type="predicted"/>
<evidence type="ECO:0000313" key="1">
    <source>
        <dbReference type="EMBL" id="GIO55176.1"/>
    </source>
</evidence>
<gene>
    <name evidence="1" type="ORF">J21TS7_34940</name>
</gene>
<name>A0ABQ4LFF0_9BACL</name>
<dbReference type="Proteomes" id="UP000676601">
    <property type="component" value="Unassembled WGS sequence"/>
</dbReference>
<sequence>MYPPEPHVVNILHWGQDAFDVLSQQEPAYGFDSAAQKKTGAAMMAAARPACLEFHAIIQNDKSRTALG</sequence>
<reference evidence="1 2" key="1">
    <citation type="submission" date="2021-03" db="EMBL/GenBank/DDBJ databases">
        <title>Antimicrobial resistance genes in bacteria isolated from Japanese honey, and their potential for conferring macrolide and lincosamide resistance in the American foulbrood pathogen Paenibacillus larvae.</title>
        <authorList>
            <person name="Okamoto M."/>
            <person name="Kumagai M."/>
            <person name="Kanamori H."/>
            <person name="Takamatsu D."/>
        </authorList>
    </citation>
    <scope>NUCLEOTIDE SEQUENCE [LARGE SCALE GENOMIC DNA]</scope>
    <source>
        <strain evidence="1 2">J21TS7</strain>
    </source>
</reference>
<organism evidence="1 2">
    <name type="scientific">Paenibacillus cineris</name>
    <dbReference type="NCBI Taxonomy" id="237530"/>
    <lineage>
        <taxon>Bacteria</taxon>
        <taxon>Bacillati</taxon>
        <taxon>Bacillota</taxon>
        <taxon>Bacilli</taxon>
        <taxon>Bacillales</taxon>
        <taxon>Paenibacillaceae</taxon>
        <taxon>Paenibacillus</taxon>
    </lineage>
</organism>
<keyword evidence="2" id="KW-1185">Reference proteome</keyword>
<accession>A0ABQ4LFF0</accession>
<dbReference type="EMBL" id="BORU01000001">
    <property type="protein sequence ID" value="GIO55176.1"/>
    <property type="molecule type" value="Genomic_DNA"/>
</dbReference>
<evidence type="ECO:0000313" key="2">
    <source>
        <dbReference type="Proteomes" id="UP000676601"/>
    </source>
</evidence>